<keyword evidence="2" id="KW-1185">Reference proteome</keyword>
<sequence length="113" mass="13279">MYSAKKVETMTGAELRQAIANKWGFSYDVQLRKTQGKIFLQVMWRYQEQQSFSMDEAEFMQHLDAIASYLSDWDVVEQVQKFIATTKERPRLGKAVSIPLQIGERSIEWLIER</sequence>
<dbReference type="PATRIC" id="fig|927668.3.peg.2037"/>
<dbReference type="EMBL" id="ALWB01000059">
    <property type="protein sequence ID" value="ELS33077.1"/>
    <property type="molecule type" value="Genomic_DNA"/>
</dbReference>
<dbReference type="Gene3D" id="3.30.428.40">
    <property type="entry name" value="Protein of unknown function DUF3067"/>
    <property type="match status" value="1"/>
</dbReference>
<organism evidence="1 2">
    <name type="scientific">Pseudanabaena biceps PCC 7429</name>
    <dbReference type="NCBI Taxonomy" id="927668"/>
    <lineage>
        <taxon>Bacteria</taxon>
        <taxon>Bacillati</taxon>
        <taxon>Cyanobacteriota</taxon>
        <taxon>Cyanophyceae</taxon>
        <taxon>Pseudanabaenales</taxon>
        <taxon>Pseudanabaenaceae</taxon>
        <taxon>Pseudanabaena</taxon>
    </lineage>
</organism>
<evidence type="ECO:0000313" key="2">
    <source>
        <dbReference type="Proteomes" id="UP000011201"/>
    </source>
</evidence>
<dbReference type="Pfam" id="PF11267">
    <property type="entry name" value="DUF3067"/>
    <property type="match status" value="1"/>
</dbReference>
<name>L8MYJ3_9CYAN</name>
<reference evidence="1 2" key="1">
    <citation type="journal article" date="2013" name="Proc. Natl. Acad. Sci. U.S.A.">
        <title>Improving the coverage of the cyanobacterial phylum using diversity-driven genome sequencing.</title>
        <authorList>
            <person name="Shih P.M."/>
            <person name="Wu D."/>
            <person name="Latifi A."/>
            <person name="Axen S.D."/>
            <person name="Fewer D.P."/>
            <person name="Talla E."/>
            <person name="Calteau A."/>
            <person name="Cai F."/>
            <person name="Tandeau de Marsac N."/>
            <person name="Rippka R."/>
            <person name="Herdman M."/>
            <person name="Sivonen K."/>
            <person name="Coursin T."/>
            <person name="Laurent T."/>
            <person name="Goodwin L."/>
            <person name="Nolan M."/>
            <person name="Davenport K.W."/>
            <person name="Han C.S."/>
            <person name="Rubin E.M."/>
            <person name="Eisen J.A."/>
            <person name="Woyke T."/>
            <person name="Gugger M."/>
            <person name="Kerfeld C.A."/>
        </authorList>
    </citation>
    <scope>NUCLEOTIDE SEQUENCE [LARGE SCALE GENOMIC DNA]</scope>
    <source>
        <strain evidence="1 2">PCC 7429</strain>
    </source>
</reference>
<accession>L8MYJ3</accession>
<proteinExistence type="predicted"/>
<gene>
    <name evidence="1" type="ORF">Pse7429DRAFT_1611</name>
</gene>
<dbReference type="PANTHER" id="PTHR35126">
    <property type="entry name" value="SLR0598 PROTEIN"/>
    <property type="match status" value="1"/>
</dbReference>
<evidence type="ECO:0000313" key="1">
    <source>
        <dbReference type="EMBL" id="ELS33077.1"/>
    </source>
</evidence>
<evidence type="ECO:0008006" key="3">
    <source>
        <dbReference type="Google" id="ProtNLM"/>
    </source>
</evidence>
<dbReference type="InterPro" id="IPR021420">
    <property type="entry name" value="DUF3067"/>
</dbReference>
<dbReference type="PANTHER" id="PTHR35126:SF1">
    <property type="entry name" value="DUF3067 DOMAIN-CONTAINING PROTEIN"/>
    <property type="match status" value="1"/>
</dbReference>
<protein>
    <recommendedName>
        <fullName evidence="3">DUF3067 family protein</fullName>
    </recommendedName>
</protein>
<dbReference type="Proteomes" id="UP000011201">
    <property type="component" value="Unassembled WGS sequence"/>
</dbReference>
<comment type="caution">
    <text evidence="1">The sequence shown here is derived from an EMBL/GenBank/DDBJ whole genome shotgun (WGS) entry which is preliminary data.</text>
</comment>
<dbReference type="AlphaFoldDB" id="L8MYJ3"/>